<gene>
    <name evidence="3" type="ORF">ENSA7_21160</name>
</gene>
<dbReference type="EMBL" id="PVNL01000044">
    <property type="protein sequence ID" value="PRQ08144.1"/>
    <property type="molecule type" value="Genomic_DNA"/>
</dbReference>
<organism evidence="3 4">
    <name type="scientific">Enhygromyxa salina</name>
    <dbReference type="NCBI Taxonomy" id="215803"/>
    <lineage>
        <taxon>Bacteria</taxon>
        <taxon>Pseudomonadati</taxon>
        <taxon>Myxococcota</taxon>
        <taxon>Polyangia</taxon>
        <taxon>Nannocystales</taxon>
        <taxon>Nannocystaceae</taxon>
        <taxon>Enhygromyxa</taxon>
    </lineage>
</organism>
<evidence type="ECO:0000313" key="3">
    <source>
        <dbReference type="EMBL" id="PRQ08144.1"/>
    </source>
</evidence>
<proteinExistence type="predicted"/>
<comment type="caution">
    <text evidence="3">The sequence shown here is derived from an EMBL/GenBank/DDBJ whole genome shotgun (WGS) entry which is preliminary data.</text>
</comment>
<keyword evidence="2" id="KW-0732">Signal</keyword>
<sequence length="109" mass="11236">MGTPTIITIALAFALALALAQPLPTGAASCSSSPSATHDLASAPEEYEPPPKPPQKEDAYFCCDSLNPQGKGSGEGCEQILHTVVAGCAKVLHCTDRYTNDEGKVTCTG</sequence>
<name>A0A2S9YSR5_9BACT</name>
<accession>A0A2S9YSR5</accession>
<protein>
    <submittedName>
        <fullName evidence="3">Uncharacterized protein</fullName>
    </submittedName>
</protein>
<dbReference type="RefSeq" id="WP_106089126.1">
    <property type="nucleotide sequence ID" value="NZ_PVNL01000044.1"/>
</dbReference>
<dbReference type="AlphaFoldDB" id="A0A2S9YSR5"/>
<evidence type="ECO:0000256" key="2">
    <source>
        <dbReference type="SAM" id="SignalP"/>
    </source>
</evidence>
<dbReference type="Proteomes" id="UP000238823">
    <property type="component" value="Unassembled WGS sequence"/>
</dbReference>
<evidence type="ECO:0000256" key="1">
    <source>
        <dbReference type="SAM" id="MobiDB-lite"/>
    </source>
</evidence>
<feature type="chain" id="PRO_5015679673" evidence="2">
    <location>
        <begin position="21"/>
        <end position="109"/>
    </location>
</feature>
<feature type="signal peptide" evidence="2">
    <location>
        <begin position="1"/>
        <end position="20"/>
    </location>
</feature>
<feature type="region of interest" description="Disordered" evidence="1">
    <location>
        <begin position="24"/>
        <end position="57"/>
    </location>
</feature>
<reference evidence="3 4" key="1">
    <citation type="submission" date="2018-03" db="EMBL/GenBank/DDBJ databases">
        <title>Draft Genome Sequences of the Obligatory Marine Myxobacteria Enhygromyxa salina SWB007.</title>
        <authorList>
            <person name="Poehlein A."/>
            <person name="Moghaddam J.A."/>
            <person name="Harms H."/>
            <person name="Alanjari M."/>
            <person name="Koenig G.M."/>
            <person name="Daniel R."/>
            <person name="Schaeberle T.F."/>
        </authorList>
    </citation>
    <scope>NUCLEOTIDE SEQUENCE [LARGE SCALE GENOMIC DNA]</scope>
    <source>
        <strain evidence="3 4">SWB007</strain>
    </source>
</reference>
<evidence type="ECO:0000313" key="4">
    <source>
        <dbReference type="Proteomes" id="UP000238823"/>
    </source>
</evidence>